<evidence type="ECO:0000313" key="4">
    <source>
        <dbReference type="EMBL" id="SDS81939.1"/>
    </source>
</evidence>
<dbReference type="Gene3D" id="3.30.420.40">
    <property type="match status" value="2"/>
</dbReference>
<feature type="domain" description="HTH marR-type" evidence="3">
    <location>
        <begin position="2"/>
        <end position="51"/>
    </location>
</feature>
<evidence type="ECO:0000256" key="2">
    <source>
        <dbReference type="SAM" id="MobiDB-lite"/>
    </source>
</evidence>
<comment type="similarity">
    <text evidence="1">Belongs to the ROK (NagC/XylR) family.</text>
</comment>
<dbReference type="AlphaFoldDB" id="A0A1H1VCJ2"/>
<keyword evidence="4" id="KW-0808">Transferase</keyword>
<evidence type="ECO:0000313" key="5">
    <source>
        <dbReference type="Proteomes" id="UP000198983"/>
    </source>
</evidence>
<dbReference type="InterPro" id="IPR000600">
    <property type="entry name" value="ROK"/>
</dbReference>
<dbReference type="Gene3D" id="1.10.10.10">
    <property type="entry name" value="Winged helix-like DNA-binding domain superfamily/Winged helix DNA-binding domain"/>
    <property type="match status" value="1"/>
</dbReference>
<protein>
    <submittedName>
        <fullName evidence="4">Sugar kinase of the NBD/HSP70 family, may contain an N-terminal HTH domain</fullName>
    </submittedName>
</protein>
<dbReference type="InterPro" id="IPR036390">
    <property type="entry name" value="WH_DNA-bd_sf"/>
</dbReference>
<dbReference type="Pfam" id="PF00480">
    <property type="entry name" value="ROK"/>
    <property type="match status" value="1"/>
</dbReference>
<feature type="compositionally biased region" description="Basic and acidic residues" evidence="2">
    <location>
        <begin position="366"/>
        <end position="399"/>
    </location>
</feature>
<dbReference type="SUPFAM" id="SSF46785">
    <property type="entry name" value="Winged helix' DNA-binding domain"/>
    <property type="match status" value="1"/>
</dbReference>
<feature type="region of interest" description="Disordered" evidence="2">
    <location>
        <begin position="366"/>
        <end position="454"/>
    </location>
</feature>
<dbReference type="PANTHER" id="PTHR18964:SF173">
    <property type="entry name" value="GLUCOKINASE"/>
    <property type="match status" value="1"/>
</dbReference>
<dbReference type="GO" id="GO:0016301">
    <property type="term" value="F:kinase activity"/>
    <property type="evidence" value="ECO:0007669"/>
    <property type="project" value="UniProtKB-KW"/>
</dbReference>
<evidence type="ECO:0000256" key="1">
    <source>
        <dbReference type="ARBA" id="ARBA00006479"/>
    </source>
</evidence>
<keyword evidence="4" id="KW-0418">Kinase</keyword>
<accession>A0A1H1VCJ2</accession>
<dbReference type="Proteomes" id="UP000198983">
    <property type="component" value="Chromosome I"/>
</dbReference>
<gene>
    <name evidence="4" type="ORF">SAMN04489717_3987</name>
</gene>
<dbReference type="InterPro" id="IPR043129">
    <property type="entry name" value="ATPase_NBD"/>
</dbReference>
<dbReference type="EMBL" id="LT629732">
    <property type="protein sequence ID" value="SDS81939.1"/>
    <property type="molecule type" value="Genomic_DNA"/>
</dbReference>
<proteinExistence type="inferred from homology"/>
<name>A0A1H1VCJ2_9ACTN</name>
<dbReference type="InterPro" id="IPR036388">
    <property type="entry name" value="WH-like_DNA-bd_sf"/>
</dbReference>
<dbReference type="RefSeq" id="WP_241827524.1">
    <property type="nucleotide sequence ID" value="NZ_LT629732.1"/>
</dbReference>
<dbReference type="PANTHER" id="PTHR18964">
    <property type="entry name" value="ROK (REPRESSOR, ORF, KINASE) FAMILY"/>
    <property type="match status" value="1"/>
</dbReference>
<dbReference type="InterPro" id="IPR000835">
    <property type="entry name" value="HTH_MarR-typ"/>
</dbReference>
<dbReference type="Pfam" id="PF12802">
    <property type="entry name" value="MarR_2"/>
    <property type="match status" value="1"/>
</dbReference>
<keyword evidence="5" id="KW-1185">Reference proteome</keyword>
<evidence type="ECO:0000259" key="3">
    <source>
        <dbReference type="Pfam" id="PF12802"/>
    </source>
</evidence>
<organism evidence="4 5">
    <name type="scientific">Actinopolymorpha singaporensis</name>
    <dbReference type="NCBI Taxonomy" id="117157"/>
    <lineage>
        <taxon>Bacteria</taxon>
        <taxon>Bacillati</taxon>
        <taxon>Actinomycetota</taxon>
        <taxon>Actinomycetes</taxon>
        <taxon>Propionibacteriales</taxon>
        <taxon>Actinopolymorphaceae</taxon>
        <taxon>Actinopolymorpha</taxon>
    </lineage>
</organism>
<dbReference type="GO" id="GO:0003700">
    <property type="term" value="F:DNA-binding transcription factor activity"/>
    <property type="evidence" value="ECO:0007669"/>
    <property type="project" value="InterPro"/>
</dbReference>
<reference evidence="4 5" key="1">
    <citation type="submission" date="2016-10" db="EMBL/GenBank/DDBJ databases">
        <authorList>
            <person name="de Groot N.N."/>
        </authorList>
    </citation>
    <scope>NUCLEOTIDE SEQUENCE [LARGE SCALE GENOMIC DNA]</scope>
    <source>
        <strain evidence="4 5">DSM 22024</strain>
    </source>
</reference>
<dbReference type="SUPFAM" id="SSF53067">
    <property type="entry name" value="Actin-like ATPase domain"/>
    <property type="match status" value="1"/>
</dbReference>
<sequence>MLAAVRAHGVLSQAEIARITGLSPASVSNIVHQLADADAVELSPGIRGGRRAQEVRVRSDGGLVVGLDFGHRHIRVAVSDLRFVVRAERRVECDVGASALSALAVAEKLVGELLDEIGTTRCGVRAVGLGLPAPMGPDGGTLAAWPILPSWSTIDPARHLAERLEAPVYADNDANLGARGELYFGAGRGVSDLAYIKAATGLGAGLVVAGNVYRGYAGSAGEIGHLTIDEMGPVCSCGNRGCLETMVGAPYLLELIRHSHPEVRTVEQLVTCALAGDGGCQRVVADAGRHIGFVAANLCNVVNPERVVVGGDLAAAGDLLLEPLRSAMPRYAVVTVASTPVVAALTGERAEVLGALVLAVEQFQRRHDQGDGAEPGRHPARNDPGRNDPARNDPARNDPARNAGGGTPSMDSPDGTGGPGARAEAGLGNGLHRPVGDPAADLGAAARSPVAGPA</sequence>
<dbReference type="STRING" id="117157.SAMN04489717_3987"/>